<dbReference type="EMBL" id="FOJT01000004">
    <property type="protein sequence ID" value="SFB15721.1"/>
    <property type="molecule type" value="Genomic_DNA"/>
</dbReference>
<sequence length="123" mass="14466">MENKITTNLELYDLVELHTTSNKIKQIAELFLTAMNDWPTFNLNEITDFIKEVKEYFGSPLTLEKIDAKNRNEIDEVNFWRIESGSSIAEMIELSKLYFNETDFDKIVSDILIYYSKKEISKP</sequence>
<dbReference type="RefSeq" id="WP_091476595.1">
    <property type="nucleotide sequence ID" value="NZ_FOJT01000004.1"/>
</dbReference>
<dbReference type="AlphaFoldDB" id="A0A1I0YR89"/>
<dbReference type="OrthoDB" id="1367303at2"/>
<accession>A0A1I0YR89</accession>
<evidence type="ECO:0000313" key="2">
    <source>
        <dbReference type="Proteomes" id="UP000199604"/>
    </source>
</evidence>
<gene>
    <name evidence="1" type="ORF">SAMN05660845_1903</name>
</gene>
<evidence type="ECO:0000313" key="1">
    <source>
        <dbReference type="EMBL" id="SFB15721.1"/>
    </source>
</evidence>
<dbReference type="Proteomes" id="UP000199604">
    <property type="component" value="Unassembled WGS sequence"/>
</dbReference>
<organism evidence="1 2">
    <name type="scientific">Flavobacterium swingsii</name>
    <dbReference type="NCBI Taxonomy" id="498292"/>
    <lineage>
        <taxon>Bacteria</taxon>
        <taxon>Pseudomonadati</taxon>
        <taxon>Bacteroidota</taxon>
        <taxon>Flavobacteriia</taxon>
        <taxon>Flavobacteriales</taxon>
        <taxon>Flavobacteriaceae</taxon>
        <taxon>Flavobacterium</taxon>
    </lineage>
</organism>
<name>A0A1I0YR89_9FLAO</name>
<proteinExistence type="predicted"/>
<protein>
    <submittedName>
        <fullName evidence="1">Uncharacterized protein</fullName>
    </submittedName>
</protein>
<reference evidence="2" key="1">
    <citation type="submission" date="2016-10" db="EMBL/GenBank/DDBJ databases">
        <authorList>
            <person name="Varghese N."/>
            <person name="Submissions S."/>
        </authorList>
    </citation>
    <scope>NUCLEOTIDE SEQUENCE [LARGE SCALE GENOMIC DNA]</scope>
    <source>
        <strain evidence="2">DSM 21789</strain>
    </source>
</reference>
<keyword evidence="2" id="KW-1185">Reference proteome</keyword>